<keyword evidence="6" id="KW-0408">Iron</keyword>
<keyword evidence="4" id="KW-0479">Metal-binding</keyword>
<evidence type="ECO:0000256" key="1">
    <source>
        <dbReference type="ARBA" id="ARBA00001962"/>
    </source>
</evidence>
<evidence type="ECO:0000313" key="7">
    <source>
        <dbReference type="EMBL" id="QHT97489.1"/>
    </source>
</evidence>
<dbReference type="GO" id="GO:0005737">
    <property type="term" value="C:cytoplasm"/>
    <property type="evidence" value="ECO:0007669"/>
    <property type="project" value="UniProtKB-SubCell"/>
</dbReference>
<dbReference type="GO" id="GO:0005506">
    <property type="term" value="F:iron ion binding"/>
    <property type="evidence" value="ECO:0007669"/>
    <property type="project" value="InterPro"/>
</dbReference>
<sequence length="72" mass="8124">MVNIKDVSEPDISLENFYHFYQTAEGIRNDGYPEWLQLVGLIRDLGKIVYRKGCIKDGTSLDTMSAIVGDTL</sequence>
<dbReference type="Pfam" id="PF05153">
    <property type="entry name" value="MIOX"/>
    <property type="match status" value="1"/>
</dbReference>
<comment type="subcellular location">
    <subcellularLocation>
        <location evidence="2">Cytoplasm</location>
    </subcellularLocation>
</comment>
<accession>A0A6C0IY24</accession>
<proteinExistence type="predicted"/>
<keyword evidence="3" id="KW-0963">Cytoplasm</keyword>
<keyword evidence="5" id="KW-0560">Oxidoreductase</keyword>
<evidence type="ECO:0000256" key="6">
    <source>
        <dbReference type="ARBA" id="ARBA00023004"/>
    </source>
</evidence>
<dbReference type="PANTHER" id="PTHR12588:SF0">
    <property type="entry name" value="INOSITOL OXYGENASE"/>
    <property type="match status" value="1"/>
</dbReference>
<evidence type="ECO:0000256" key="5">
    <source>
        <dbReference type="ARBA" id="ARBA00023002"/>
    </source>
</evidence>
<dbReference type="AlphaFoldDB" id="A0A6C0IY24"/>
<dbReference type="SUPFAM" id="SSF109604">
    <property type="entry name" value="HD-domain/PDEase-like"/>
    <property type="match status" value="1"/>
</dbReference>
<dbReference type="PANTHER" id="PTHR12588">
    <property type="entry name" value="MYOINOSITOL OXYGENASE"/>
    <property type="match status" value="1"/>
</dbReference>
<comment type="cofactor">
    <cofactor evidence="1">
        <name>Fe cation</name>
        <dbReference type="ChEBI" id="CHEBI:24875"/>
    </cofactor>
</comment>
<dbReference type="GO" id="GO:0019310">
    <property type="term" value="P:inositol catabolic process"/>
    <property type="evidence" value="ECO:0007669"/>
    <property type="project" value="InterPro"/>
</dbReference>
<dbReference type="EMBL" id="MN740278">
    <property type="protein sequence ID" value="QHT97489.1"/>
    <property type="molecule type" value="Genomic_DNA"/>
</dbReference>
<protein>
    <submittedName>
        <fullName evidence="7">Uncharacterized protein</fullName>
    </submittedName>
</protein>
<dbReference type="InterPro" id="IPR007828">
    <property type="entry name" value="Inositol_oxygenase"/>
</dbReference>
<name>A0A6C0IY24_9ZZZZ</name>
<evidence type="ECO:0000256" key="4">
    <source>
        <dbReference type="ARBA" id="ARBA00022723"/>
    </source>
</evidence>
<evidence type="ECO:0000256" key="2">
    <source>
        <dbReference type="ARBA" id="ARBA00004496"/>
    </source>
</evidence>
<evidence type="ECO:0000256" key="3">
    <source>
        <dbReference type="ARBA" id="ARBA00022490"/>
    </source>
</evidence>
<reference evidence="7" key="1">
    <citation type="journal article" date="2020" name="Nature">
        <title>Giant virus diversity and host interactions through global metagenomics.</title>
        <authorList>
            <person name="Schulz F."/>
            <person name="Roux S."/>
            <person name="Paez-Espino D."/>
            <person name="Jungbluth S."/>
            <person name="Walsh D.A."/>
            <person name="Denef V.J."/>
            <person name="McMahon K.D."/>
            <person name="Konstantinidis K.T."/>
            <person name="Eloe-Fadrosh E.A."/>
            <person name="Kyrpides N.C."/>
            <person name="Woyke T."/>
        </authorList>
    </citation>
    <scope>NUCLEOTIDE SEQUENCE</scope>
    <source>
        <strain evidence="7">GVMAG-M-3300025138-11</strain>
    </source>
</reference>
<dbReference type="GO" id="GO:0050113">
    <property type="term" value="F:inositol oxygenase activity"/>
    <property type="evidence" value="ECO:0007669"/>
    <property type="project" value="InterPro"/>
</dbReference>
<organism evidence="7">
    <name type="scientific">viral metagenome</name>
    <dbReference type="NCBI Taxonomy" id="1070528"/>
    <lineage>
        <taxon>unclassified sequences</taxon>
        <taxon>metagenomes</taxon>
        <taxon>organismal metagenomes</taxon>
    </lineage>
</organism>